<dbReference type="PANTHER" id="PTHR46641">
    <property type="entry name" value="FMRFAMIDE RECEPTOR-RELATED"/>
    <property type="match status" value="1"/>
</dbReference>
<feature type="transmembrane region" description="Helical" evidence="5">
    <location>
        <begin position="210"/>
        <end position="230"/>
    </location>
</feature>
<dbReference type="InterPro" id="IPR017452">
    <property type="entry name" value="GPCR_Rhodpsn_7TM"/>
</dbReference>
<keyword evidence="4 5" id="KW-0472">Membrane</keyword>
<dbReference type="Gene3D" id="1.20.1070.10">
    <property type="entry name" value="Rhodopsin 7-helix transmembrane proteins"/>
    <property type="match status" value="1"/>
</dbReference>
<evidence type="ECO:0000256" key="3">
    <source>
        <dbReference type="ARBA" id="ARBA00022989"/>
    </source>
</evidence>
<dbReference type="OrthoDB" id="6238451at2759"/>
<dbReference type="GO" id="GO:0016020">
    <property type="term" value="C:membrane"/>
    <property type="evidence" value="ECO:0007669"/>
    <property type="project" value="UniProtKB-SubCell"/>
</dbReference>
<evidence type="ECO:0000256" key="2">
    <source>
        <dbReference type="ARBA" id="ARBA00022692"/>
    </source>
</evidence>
<dbReference type="Pfam" id="PF00001">
    <property type="entry name" value="7tm_1"/>
    <property type="match status" value="1"/>
</dbReference>
<reference evidence="8" key="1">
    <citation type="submission" date="2012-12" db="EMBL/GenBank/DDBJ databases">
        <authorList>
            <person name="Hellsten U."/>
            <person name="Grimwood J."/>
            <person name="Chapman J.A."/>
            <person name="Shapiro H."/>
            <person name="Aerts A."/>
            <person name="Otillar R.P."/>
            <person name="Terry A.Y."/>
            <person name="Boore J.L."/>
            <person name="Simakov O."/>
            <person name="Marletaz F."/>
            <person name="Cho S.-J."/>
            <person name="Edsinger-Gonzales E."/>
            <person name="Havlak P."/>
            <person name="Kuo D.-H."/>
            <person name="Larsson T."/>
            <person name="Lv J."/>
            <person name="Arendt D."/>
            <person name="Savage R."/>
            <person name="Osoegawa K."/>
            <person name="de Jong P."/>
            <person name="Lindberg D.R."/>
            <person name="Seaver E.C."/>
            <person name="Weisblat D.A."/>
            <person name="Putnam N.H."/>
            <person name="Grigoriev I.V."/>
            <person name="Rokhsar D.S."/>
        </authorList>
    </citation>
    <scope>NUCLEOTIDE SEQUENCE</scope>
    <source>
        <strain evidence="8">I ESC-2004</strain>
    </source>
</reference>
<organism evidence="7 8">
    <name type="scientific">Capitella teleta</name>
    <name type="common">Polychaete worm</name>
    <dbReference type="NCBI Taxonomy" id="283909"/>
    <lineage>
        <taxon>Eukaryota</taxon>
        <taxon>Metazoa</taxon>
        <taxon>Spiralia</taxon>
        <taxon>Lophotrochozoa</taxon>
        <taxon>Annelida</taxon>
        <taxon>Polychaeta</taxon>
        <taxon>Sedentaria</taxon>
        <taxon>Scolecida</taxon>
        <taxon>Capitellidae</taxon>
        <taxon>Capitella</taxon>
    </lineage>
</organism>
<dbReference type="PROSITE" id="PS50262">
    <property type="entry name" value="G_PROTEIN_RECEP_F1_2"/>
    <property type="match status" value="1"/>
</dbReference>
<feature type="transmembrane region" description="Helical" evidence="5">
    <location>
        <begin position="124"/>
        <end position="141"/>
    </location>
</feature>
<feature type="transmembrane region" description="Helical" evidence="5">
    <location>
        <begin position="30"/>
        <end position="53"/>
    </location>
</feature>
<proteinExistence type="predicted"/>
<accession>X2B3M9</accession>
<comment type="subcellular location">
    <subcellularLocation>
        <location evidence="1">Membrane</location>
    </subcellularLocation>
</comment>
<dbReference type="PANTHER" id="PTHR46641:SF25">
    <property type="entry name" value="CNMAMIDE RECEPTOR-RELATED"/>
    <property type="match status" value="1"/>
</dbReference>
<feature type="domain" description="G-protein coupled receptors family 1 profile" evidence="6">
    <location>
        <begin position="12"/>
        <end position="231"/>
    </location>
</feature>
<feature type="transmembrane region" description="Helical" evidence="5">
    <location>
        <begin position="6"/>
        <end position="23"/>
    </location>
</feature>
<dbReference type="SUPFAM" id="SSF81321">
    <property type="entry name" value="Family A G protein-coupled receptor-like"/>
    <property type="match status" value="1"/>
</dbReference>
<name>X2B3M9_CAPTE</name>
<feature type="transmembrane region" description="Helical" evidence="5">
    <location>
        <begin position="161"/>
        <end position="189"/>
    </location>
</feature>
<keyword evidence="3 5" id="KW-1133">Transmembrane helix</keyword>
<dbReference type="Proteomes" id="UP000014760">
    <property type="component" value="Unassembled WGS sequence"/>
</dbReference>
<reference evidence="7" key="3">
    <citation type="submission" date="2015-06" db="UniProtKB">
        <authorList>
            <consortium name="EnsemblMetazoa"/>
        </authorList>
    </citation>
    <scope>IDENTIFICATION</scope>
</reference>
<reference evidence="8" key="2">
    <citation type="journal article" date="2013" name="Nature">
        <title>Insights into bilaterian evolution from three spiralian genomes.</title>
        <authorList>
            <person name="Simakov O."/>
            <person name="Marletaz F."/>
            <person name="Cho S.J."/>
            <person name="Edsinger-Gonzales E."/>
            <person name="Havlak P."/>
            <person name="Hellsten U."/>
            <person name="Kuo D.H."/>
            <person name="Larsson T."/>
            <person name="Lv J."/>
            <person name="Arendt D."/>
            <person name="Savage R."/>
            <person name="Osoegawa K."/>
            <person name="de Jong P."/>
            <person name="Grimwood J."/>
            <person name="Chapman J.A."/>
            <person name="Shapiro H."/>
            <person name="Aerts A."/>
            <person name="Otillar R.P."/>
            <person name="Terry A.Y."/>
            <person name="Boore J.L."/>
            <person name="Grigoriev I.V."/>
            <person name="Lindberg D.R."/>
            <person name="Seaver E.C."/>
            <person name="Weisblat D.A."/>
            <person name="Putnam N.H."/>
            <person name="Rokhsar D.S."/>
        </authorList>
    </citation>
    <scope>NUCLEOTIDE SEQUENCE</scope>
    <source>
        <strain evidence="8">I ESC-2004</strain>
    </source>
</reference>
<dbReference type="HOGENOM" id="CLU_009579_24_0_1"/>
<dbReference type="PROSITE" id="PS00237">
    <property type="entry name" value="G_PROTEIN_RECEP_F1_1"/>
    <property type="match status" value="1"/>
</dbReference>
<evidence type="ECO:0000256" key="5">
    <source>
        <dbReference type="SAM" id="Phobius"/>
    </source>
</evidence>
<dbReference type="AlphaFoldDB" id="X2B3M9"/>
<sequence length="231" mass="26261">WMPFVLLLGWIGNGLTLAVFSRPKNRAISCCVYMCGLAVSDTCMMTVASHYFWRFTDVVFFRSESLKTYRSPAWECSMFVWLYNFASLTGVCIIISMTVDRFIGVRFPLLANRICTPTRAKRTLAVIPFFTGVYTIPYILYSKLVGPTCTALAVRSKFTQVYSWVTVCLNCFIPFICLLCLNTAIIATVRKSRPQLGKARDQKSASRERQVLVMLLMVSFTFLTLTMPLYA</sequence>
<dbReference type="InterPro" id="IPR052954">
    <property type="entry name" value="GPCR-Ligand_Int"/>
</dbReference>
<evidence type="ECO:0000256" key="4">
    <source>
        <dbReference type="ARBA" id="ARBA00023136"/>
    </source>
</evidence>
<dbReference type="EMBL" id="AMQN01000141">
    <property type="status" value="NOT_ANNOTATED_CDS"/>
    <property type="molecule type" value="Genomic_DNA"/>
</dbReference>
<dbReference type="CDD" id="cd14978">
    <property type="entry name" value="7tmA_FMRFamide_R-like"/>
    <property type="match status" value="1"/>
</dbReference>
<dbReference type="GO" id="GO:0004930">
    <property type="term" value="F:G protein-coupled receptor activity"/>
    <property type="evidence" value="ECO:0007669"/>
    <property type="project" value="InterPro"/>
</dbReference>
<dbReference type="InterPro" id="IPR000276">
    <property type="entry name" value="GPCR_Rhodpsn"/>
</dbReference>
<feature type="transmembrane region" description="Helical" evidence="5">
    <location>
        <begin position="81"/>
        <end position="103"/>
    </location>
</feature>
<evidence type="ECO:0000313" key="7">
    <source>
        <dbReference type="EnsemblMetazoa" id="CapteP39597"/>
    </source>
</evidence>
<evidence type="ECO:0000313" key="8">
    <source>
        <dbReference type="Proteomes" id="UP000014760"/>
    </source>
</evidence>
<evidence type="ECO:0000259" key="6">
    <source>
        <dbReference type="PROSITE" id="PS50262"/>
    </source>
</evidence>
<protein>
    <recommendedName>
        <fullName evidence="6">G-protein coupled receptors family 1 profile domain-containing protein</fullName>
    </recommendedName>
</protein>
<evidence type="ECO:0000256" key="1">
    <source>
        <dbReference type="ARBA" id="ARBA00004370"/>
    </source>
</evidence>
<dbReference type="EnsemblMetazoa" id="CapteT39597">
    <property type="protein sequence ID" value="CapteP39597"/>
    <property type="gene ID" value="CapteG39597"/>
</dbReference>
<keyword evidence="8" id="KW-1185">Reference proteome</keyword>
<keyword evidence="2 5" id="KW-0812">Transmembrane</keyword>